<comment type="caution">
    <text evidence="2">The sequence shown here is derived from an EMBL/GenBank/DDBJ whole genome shotgun (WGS) entry which is preliminary data.</text>
</comment>
<evidence type="ECO:0000313" key="2">
    <source>
        <dbReference type="EMBL" id="ELY94711.1"/>
    </source>
</evidence>
<keyword evidence="3" id="KW-1185">Reference proteome</keyword>
<dbReference type="OrthoDB" id="377569at2157"/>
<dbReference type="AlphaFoldDB" id="M0A8L6"/>
<protein>
    <submittedName>
        <fullName evidence="2">Uncharacterized protein</fullName>
    </submittedName>
</protein>
<evidence type="ECO:0000313" key="3">
    <source>
        <dbReference type="Proteomes" id="UP000011693"/>
    </source>
</evidence>
<feature type="compositionally biased region" description="Polar residues" evidence="1">
    <location>
        <begin position="50"/>
        <end position="61"/>
    </location>
</feature>
<proteinExistence type="predicted"/>
<feature type="region of interest" description="Disordered" evidence="1">
    <location>
        <begin position="42"/>
        <end position="62"/>
    </location>
</feature>
<dbReference type="PATRIC" id="fig|1227492.4.peg.3605"/>
<dbReference type="Proteomes" id="UP000011693">
    <property type="component" value="Unassembled WGS sequence"/>
</dbReference>
<gene>
    <name evidence="2" type="ORF">C482_18115</name>
</gene>
<evidence type="ECO:0000256" key="1">
    <source>
        <dbReference type="SAM" id="MobiDB-lite"/>
    </source>
</evidence>
<name>M0A8L6_9EURY</name>
<accession>M0A8L6</accession>
<reference evidence="2 3" key="1">
    <citation type="journal article" date="2014" name="PLoS Genet.">
        <title>Phylogenetically driven sequencing of extremely halophilic archaea reveals strategies for static and dynamic osmo-response.</title>
        <authorList>
            <person name="Becker E.A."/>
            <person name="Seitzer P.M."/>
            <person name="Tritt A."/>
            <person name="Larsen D."/>
            <person name="Krusor M."/>
            <person name="Yao A.I."/>
            <person name="Wu D."/>
            <person name="Madern D."/>
            <person name="Eisen J.A."/>
            <person name="Darling A.E."/>
            <person name="Facciotti M.T."/>
        </authorList>
    </citation>
    <scope>NUCLEOTIDE SEQUENCE [LARGE SCALE GENOMIC DNA]</scope>
    <source>
        <strain evidence="2 3">JCM 10990</strain>
    </source>
</reference>
<organism evidence="2 3">
    <name type="scientific">Natrialba chahannaoensis JCM 10990</name>
    <dbReference type="NCBI Taxonomy" id="1227492"/>
    <lineage>
        <taxon>Archaea</taxon>
        <taxon>Methanobacteriati</taxon>
        <taxon>Methanobacteriota</taxon>
        <taxon>Stenosarchaea group</taxon>
        <taxon>Halobacteria</taxon>
        <taxon>Halobacteriales</taxon>
        <taxon>Natrialbaceae</taxon>
        <taxon>Natrialba</taxon>
    </lineage>
</organism>
<sequence length="151" mass="16068">MEVLLLMSRVLVGTMASVDPENIDRPNPVEYAKEGVSSAGVSGTAGTVQKAGTNTVDSGSTDPIEALSIGAAKGSIKGFATILTKIAAERLGTGEKIKAVGDRIEEDLLKAVKGIKSQPEQTQDSKEAYDELVVELIRILDEEERFEDYGQ</sequence>
<dbReference type="STRING" id="1227492.C482_18115"/>
<dbReference type="EMBL" id="AOIN01000093">
    <property type="protein sequence ID" value="ELY94711.1"/>
    <property type="molecule type" value="Genomic_DNA"/>
</dbReference>